<evidence type="ECO:0000313" key="13">
    <source>
        <dbReference type="Proteomes" id="UP000320475"/>
    </source>
</evidence>
<evidence type="ECO:0000256" key="7">
    <source>
        <dbReference type="ARBA" id="ARBA00022909"/>
    </source>
</evidence>
<dbReference type="OrthoDB" id="4966at2759"/>
<feature type="domain" description="GTP cyclohydrolase I" evidence="11">
    <location>
        <begin position="474"/>
        <end position="648"/>
    </location>
</feature>
<organism evidence="12 13">
    <name type="scientific">Synchytrium endobioticum</name>
    <dbReference type="NCBI Taxonomy" id="286115"/>
    <lineage>
        <taxon>Eukaryota</taxon>
        <taxon>Fungi</taxon>
        <taxon>Fungi incertae sedis</taxon>
        <taxon>Chytridiomycota</taxon>
        <taxon>Chytridiomycota incertae sedis</taxon>
        <taxon>Chytridiomycetes</taxon>
        <taxon>Synchytriales</taxon>
        <taxon>Synchytriaceae</taxon>
        <taxon>Synchytrium</taxon>
    </lineage>
</organism>
<dbReference type="FunFam" id="3.30.1130.10:FF:000012">
    <property type="entry name" value="GTP cyclohydrolase 1"/>
    <property type="match status" value="1"/>
</dbReference>
<dbReference type="EC" id="3.5.4.16" evidence="3"/>
<dbReference type="PROSITE" id="PS00859">
    <property type="entry name" value="GTP_CYCLOHYDROL_1_1"/>
    <property type="match status" value="1"/>
</dbReference>
<comment type="similarity">
    <text evidence="2">Belongs to the GTP cyclohydrolase I family.</text>
</comment>
<dbReference type="HAMAP" id="MF_00223">
    <property type="entry name" value="FolE"/>
    <property type="match status" value="1"/>
</dbReference>
<dbReference type="InterPro" id="IPR020602">
    <property type="entry name" value="GTP_CycHdrlase_I_dom"/>
</dbReference>
<dbReference type="UniPathway" id="UPA00848">
    <property type="reaction ID" value="UER00151"/>
</dbReference>
<evidence type="ECO:0000256" key="4">
    <source>
        <dbReference type="ARBA" id="ARBA00017272"/>
    </source>
</evidence>
<accession>A0A507DBR9</accession>
<dbReference type="InterPro" id="IPR018234">
    <property type="entry name" value="GTP_CycHdrlase_I_CS"/>
</dbReference>
<evidence type="ECO:0000256" key="3">
    <source>
        <dbReference type="ARBA" id="ARBA00012715"/>
    </source>
</evidence>
<dbReference type="GO" id="GO:0046654">
    <property type="term" value="P:tetrahydrofolate biosynthetic process"/>
    <property type="evidence" value="ECO:0007669"/>
    <property type="project" value="InterPro"/>
</dbReference>
<dbReference type="GO" id="GO:0005525">
    <property type="term" value="F:GTP binding"/>
    <property type="evidence" value="ECO:0007669"/>
    <property type="project" value="UniProtKB-KW"/>
</dbReference>
<evidence type="ECO:0000259" key="11">
    <source>
        <dbReference type="Pfam" id="PF01227"/>
    </source>
</evidence>
<evidence type="ECO:0000256" key="8">
    <source>
        <dbReference type="ARBA" id="ARBA00023134"/>
    </source>
</evidence>
<dbReference type="GO" id="GO:0046656">
    <property type="term" value="P:folic acid biosynthetic process"/>
    <property type="evidence" value="ECO:0007669"/>
    <property type="project" value="UniProtKB-KW"/>
</dbReference>
<dbReference type="FunFam" id="1.10.286.10:FF:000003">
    <property type="entry name" value="GTP cyclohydrolase 1"/>
    <property type="match status" value="1"/>
</dbReference>
<proteinExistence type="inferred from homology"/>
<evidence type="ECO:0000256" key="5">
    <source>
        <dbReference type="ARBA" id="ARBA00022741"/>
    </source>
</evidence>
<dbReference type="GO" id="GO:0008270">
    <property type="term" value="F:zinc ion binding"/>
    <property type="evidence" value="ECO:0007669"/>
    <property type="project" value="TreeGrafter"/>
</dbReference>
<comment type="caution">
    <text evidence="12">The sequence shown here is derived from an EMBL/GenBank/DDBJ whole genome shotgun (WGS) entry which is preliminary data.</text>
</comment>
<dbReference type="Gene3D" id="1.10.286.10">
    <property type="match status" value="1"/>
</dbReference>
<gene>
    <name evidence="12" type="primary">FOL2</name>
    <name evidence="12" type="ORF">SeLEV6574_g02101</name>
</gene>
<evidence type="ECO:0000256" key="6">
    <source>
        <dbReference type="ARBA" id="ARBA00022801"/>
    </source>
</evidence>
<reference evidence="12 13" key="1">
    <citation type="journal article" date="2019" name="Sci. Rep.">
        <title>Comparative genomics of chytrid fungi reveal insights into the obligate biotrophic and pathogenic lifestyle of Synchytrium endobioticum.</title>
        <authorList>
            <person name="van de Vossenberg B.T.L.H."/>
            <person name="Warris S."/>
            <person name="Nguyen H.D.T."/>
            <person name="van Gent-Pelzer M.P.E."/>
            <person name="Joly D.L."/>
            <person name="van de Geest H.C."/>
            <person name="Bonants P.J.M."/>
            <person name="Smith D.S."/>
            <person name="Levesque C.A."/>
            <person name="van der Lee T.A.J."/>
        </authorList>
    </citation>
    <scope>NUCLEOTIDE SEQUENCE [LARGE SCALE GENOMIC DNA]</scope>
    <source>
        <strain evidence="12 13">LEV6574</strain>
    </source>
</reference>
<dbReference type="SUPFAM" id="SSF55620">
    <property type="entry name" value="Tetrahydrobiopterin biosynthesis enzymes-like"/>
    <property type="match status" value="1"/>
</dbReference>
<dbReference type="Gene3D" id="3.30.1130.10">
    <property type="match status" value="1"/>
</dbReference>
<dbReference type="NCBIfam" id="NF006826">
    <property type="entry name" value="PRK09347.1-3"/>
    <property type="match status" value="1"/>
</dbReference>
<dbReference type="GO" id="GO:0006729">
    <property type="term" value="P:tetrahydrobiopterin biosynthetic process"/>
    <property type="evidence" value="ECO:0007669"/>
    <property type="project" value="TreeGrafter"/>
</dbReference>
<comment type="pathway">
    <text evidence="1">Cofactor biosynthesis; 7,8-dihydroneopterin triphosphate biosynthesis; 7,8-dihydroneopterin triphosphate from GTP: step 1/1.</text>
</comment>
<dbReference type="GO" id="GO:0003934">
    <property type="term" value="F:GTP cyclohydrolase I activity"/>
    <property type="evidence" value="ECO:0007669"/>
    <property type="project" value="UniProtKB-EC"/>
</dbReference>
<dbReference type="NCBIfam" id="TIGR00063">
    <property type="entry name" value="folE"/>
    <property type="match status" value="1"/>
</dbReference>
<sequence>MMLTESITPLRTLYPPATLLLLTHPSSSPSSSSLANQKINRELSRNASTNIRKVVLLTNMLGVLHQAMITSPNDWRSANEFEYDPEEIVELTLDDVITPIGGSGGENVGCRVSATGAKSNTGLSDVESQFADLRLEVHPDVTLPARQSPVCHCTTAQKDGGCDVHKGDPALMPQNEYVEYGADGEGMGEDGFGYGVASSYVTSSTATSHSVILDSNVRPHDMIERMFDESRLFGASNIIVQDMFIEEAKEVEECYGIDNGLFGVLVRRQSKRRGLMSASRWGSDKPDDAGNPIVFLQFHPPPDTETSLQPKPALVIQSLKHPTPSTMAQTHASSIDNPVYATLHPDNQGIASASSQLDASSVLLSGLSLSGPANGGHRIAATSSNQAVSTPFQTLPVSKPLSGHHEFMNNNAHNNVLALRASSPARPRVDSPVPSLNGMEAVDEHGLSWPSVGTKDRKTESSYARQARLDRLSDAVKTVLEAVGEDHSREGLLKTPERFAKAMIFFTKGYEETLSDIVGNAVFEEDHDEMVIVKDIDIFSLCEHHMVPFVGKVSIGYIPDRQVLGLSKLARIAEMFARRLQVQERLTKQIALAIMDVLQPLGVAVTIEATHMCMVMRGVGKPGSKTVTSCMLGCFREDPKTREEFLRLSRD</sequence>
<dbReference type="PANTHER" id="PTHR11109">
    <property type="entry name" value="GTP CYCLOHYDROLASE I"/>
    <property type="match status" value="1"/>
</dbReference>
<keyword evidence="7" id="KW-0289">Folate biosynthesis</keyword>
<dbReference type="PANTHER" id="PTHR11109:SF7">
    <property type="entry name" value="GTP CYCLOHYDROLASE 1"/>
    <property type="match status" value="1"/>
</dbReference>
<dbReference type="InterPro" id="IPR043133">
    <property type="entry name" value="GTP-CH-I_C/QueF"/>
</dbReference>
<name>A0A507DBR9_9FUNG</name>
<keyword evidence="8" id="KW-0342">GTP-binding</keyword>
<dbReference type="AlphaFoldDB" id="A0A507DBR9"/>
<comment type="function">
    <text evidence="10">GTP cyclohydrolase 1 is the first enzyme in the biosynthetic pathway leading to folic acid.</text>
</comment>
<dbReference type="Pfam" id="PF01227">
    <property type="entry name" value="GTP_cyclohydroI"/>
    <property type="match status" value="1"/>
</dbReference>
<evidence type="ECO:0000256" key="9">
    <source>
        <dbReference type="ARBA" id="ARBA00030854"/>
    </source>
</evidence>
<dbReference type="GO" id="GO:0005737">
    <property type="term" value="C:cytoplasm"/>
    <property type="evidence" value="ECO:0007669"/>
    <property type="project" value="TreeGrafter"/>
</dbReference>
<evidence type="ECO:0000256" key="2">
    <source>
        <dbReference type="ARBA" id="ARBA00008085"/>
    </source>
</evidence>
<keyword evidence="6 12" id="KW-0378">Hydrolase</keyword>
<dbReference type="VEuPathDB" id="FungiDB:SeMB42_g06145"/>
<dbReference type="Proteomes" id="UP000320475">
    <property type="component" value="Unassembled WGS sequence"/>
</dbReference>
<dbReference type="InterPro" id="IPR043134">
    <property type="entry name" value="GTP-CH-I_N"/>
</dbReference>
<evidence type="ECO:0000313" key="12">
    <source>
        <dbReference type="EMBL" id="TPX48350.1"/>
    </source>
</evidence>
<dbReference type="EMBL" id="QEAM01000054">
    <property type="protein sequence ID" value="TPX48350.1"/>
    <property type="molecule type" value="Genomic_DNA"/>
</dbReference>
<dbReference type="NCBIfam" id="NF006825">
    <property type="entry name" value="PRK09347.1-2"/>
    <property type="match status" value="1"/>
</dbReference>
<dbReference type="PROSITE" id="PS00860">
    <property type="entry name" value="GTP_CYCLOHYDROL_1_2"/>
    <property type="match status" value="1"/>
</dbReference>
<dbReference type="CDD" id="cd00642">
    <property type="entry name" value="GTP_cyclohydro1"/>
    <property type="match status" value="1"/>
</dbReference>
<dbReference type="InterPro" id="IPR001474">
    <property type="entry name" value="GTP_CycHdrlase_I"/>
</dbReference>
<evidence type="ECO:0000256" key="10">
    <source>
        <dbReference type="ARBA" id="ARBA00055676"/>
    </source>
</evidence>
<protein>
    <recommendedName>
        <fullName evidence="4">GTP cyclohydrolase 1</fullName>
        <ecNumber evidence="3">3.5.4.16</ecNumber>
    </recommendedName>
    <alternativeName>
        <fullName evidence="9">GTP cyclohydrolase I</fullName>
    </alternativeName>
</protein>
<evidence type="ECO:0000256" key="1">
    <source>
        <dbReference type="ARBA" id="ARBA00005080"/>
    </source>
</evidence>
<keyword evidence="5" id="KW-0547">Nucleotide-binding</keyword>